<dbReference type="PANTHER" id="PTHR11035:SF3">
    <property type="entry name" value="VERY-LONG-CHAIN (3R)-3-HYDROXYACYL-COA DEHYDRATASE"/>
    <property type="match status" value="1"/>
</dbReference>
<name>A0ABD0Z7F9_9HEMI</name>
<evidence type="ECO:0000313" key="16">
    <source>
        <dbReference type="Proteomes" id="UP001558652"/>
    </source>
</evidence>
<feature type="non-terminal residue" evidence="15">
    <location>
        <position position="1"/>
    </location>
</feature>
<dbReference type="Proteomes" id="UP001558652">
    <property type="component" value="Unassembled WGS sequence"/>
</dbReference>
<feature type="transmembrane region" description="Helical" evidence="14">
    <location>
        <begin position="122"/>
        <end position="141"/>
    </location>
</feature>
<evidence type="ECO:0000256" key="8">
    <source>
        <dbReference type="ARBA" id="ARBA00022989"/>
    </source>
</evidence>
<sequence>NFSWSYVLYLTTDHYLVGGDISTLWSTVAFSLSIFQNLAVLEIIHVALGLVKSNLTITTFQVASRVMLVCGVLYAAPPARISPGLPLLLIAWCVSEIVRYSFYALNLVGSVPYFIIWCRYTFFYVLYPMGVTGELLCLYAAQTYAGASALWSTRLPNPLNFTFDYQYTLIGVMLLYIPCK</sequence>
<evidence type="ECO:0000256" key="2">
    <source>
        <dbReference type="ARBA" id="ARBA00005194"/>
    </source>
</evidence>
<dbReference type="GO" id="GO:0102158">
    <property type="term" value="F:very-long-chain (3R)-3-hydroxyacyl-CoA dehydratase activity"/>
    <property type="evidence" value="ECO:0007669"/>
    <property type="project" value="UniProtKB-EC"/>
</dbReference>
<keyword evidence="11 14" id="KW-0275">Fatty acid biosynthesis</keyword>
<protein>
    <recommendedName>
        <fullName evidence="4 14">Very-long-chain (3R)-3-hydroxyacyl-CoA dehydratase</fullName>
        <ecNumber evidence="4 14">4.2.1.134</ecNumber>
    </recommendedName>
</protein>
<dbReference type="PANTHER" id="PTHR11035">
    <property type="entry name" value="VERY-LONG-CHAIN (3R)-3-HYDROXYACYL-COA DEHYDRATASE"/>
    <property type="match status" value="1"/>
</dbReference>
<keyword evidence="5 14" id="KW-0444">Lipid biosynthesis</keyword>
<comment type="subcellular location">
    <subcellularLocation>
        <location evidence="14">Endoplasmic reticulum membrane</location>
        <topology evidence="14">Multi-pass membrane protein</topology>
    </subcellularLocation>
    <subcellularLocation>
        <location evidence="1">Membrane</location>
        <topology evidence="1">Multi-pass membrane protein</topology>
    </subcellularLocation>
</comment>
<feature type="transmembrane region" description="Helical" evidence="14">
    <location>
        <begin position="161"/>
        <end position="179"/>
    </location>
</feature>
<comment type="catalytic activity">
    <reaction evidence="13 14">
        <text>a very-long-chain (3R)-3-hydroxyacyl-CoA = a very-long-chain (2E)-enoyl-CoA + H2O</text>
        <dbReference type="Rhea" id="RHEA:45812"/>
        <dbReference type="ChEBI" id="CHEBI:15377"/>
        <dbReference type="ChEBI" id="CHEBI:83728"/>
        <dbReference type="ChEBI" id="CHEBI:85440"/>
        <dbReference type="EC" id="4.2.1.134"/>
    </reaction>
</comment>
<proteinExistence type="inferred from homology"/>
<evidence type="ECO:0000256" key="11">
    <source>
        <dbReference type="ARBA" id="ARBA00023160"/>
    </source>
</evidence>
<feature type="transmembrane region" description="Helical" evidence="14">
    <location>
        <begin position="97"/>
        <end position="115"/>
    </location>
</feature>
<evidence type="ECO:0000256" key="6">
    <source>
        <dbReference type="ARBA" id="ARBA00022692"/>
    </source>
</evidence>
<feature type="transmembrane region" description="Helical" evidence="14">
    <location>
        <begin position="55"/>
        <end position="77"/>
    </location>
</feature>
<evidence type="ECO:0000256" key="13">
    <source>
        <dbReference type="ARBA" id="ARBA00036671"/>
    </source>
</evidence>
<evidence type="ECO:0000256" key="3">
    <source>
        <dbReference type="ARBA" id="ARBA00007811"/>
    </source>
</evidence>
<accession>A0ABD0Z7F9</accession>
<organism evidence="15 16">
    <name type="scientific">Ranatra chinensis</name>
    <dbReference type="NCBI Taxonomy" id="642074"/>
    <lineage>
        <taxon>Eukaryota</taxon>
        <taxon>Metazoa</taxon>
        <taxon>Ecdysozoa</taxon>
        <taxon>Arthropoda</taxon>
        <taxon>Hexapoda</taxon>
        <taxon>Insecta</taxon>
        <taxon>Pterygota</taxon>
        <taxon>Neoptera</taxon>
        <taxon>Paraneoptera</taxon>
        <taxon>Hemiptera</taxon>
        <taxon>Heteroptera</taxon>
        <taxon>Panheteroptera</taxon>
        <taxon>Nepomorpha</taxon>
        <taxon>Nepidae</taxon>
        <taxon>Ranatrinae</taxon>
        <taxon>Ranatra</taxon>
    </lineage>
</organism>
<evidence type="ECO:0000256" key="1">
    <source>
        <dbReference type="ARBA" id="ARBA00004141"/>
    </source>
</evidence>
<evidence type="ECO:0000256" key="12">
    <source>
        <dbReference type="ARBA" id="ARBA00023239"/>
    </source>
</evidence>
<evidence type="ECO:0000256" key="7">
    <source>
        <dbReference type="ARBA" id="ARBA00022832"/>
    </source>
</evidence>
<evidence type="ECO:0000256" key="4">
    <source>
        <dbReference type="ARBA" id="ARBA00013122"/>
    </source>
</evidence>
<dbReference type="EC" id="4.2.1.134" evidence="4 14"/>
<dbReference type="GO" id="GO:0005789">
    <property type="term" value="C:endoplasmic reticulum membrane"/>
    <property type="evidence" value="ECO:0007669"/>
    <property type="project" value="UniProtKB-SubCell"/>
</dbReference>
<evidence type="ECO:0000313" key="15">
    <source>
        <dbReference type="EMBL" id="KAL1140502.1"/>
    </source>
</evidence>
<evidence type="ECO:0000256" key="14">
    <source>
        <dbReference type="RuleBase" id="RU363109"/>
    </source>
</evidence>
<keyword evidence="9 14" id="KW-0443">Lipid metabolism</keyword>
<feature type="transmembrane region" description="Helical" evidence="14">
    <location>
        <begin position="24"/>
        <end position="48"/>
    </location>
</feature>
<comment type="similarity">
    <text evidence="3 14">Belongs to the very long-chain fatty acids dehydratase HACD family.</text>
</comment>
<keyword evidence="16" id="KW-1185">Reference proteome</keyword>
<comment type="caution">
    <text evidence="15">The sequence shown here is derived from an EMBL/GenBank/DDBJ whole genome shotgun (WGS) entry which is preliminary data.</text>
</comment>
<keyword evidence="8 14" id="KW-1133">Transmembrane helix</keyword>
<evidence type="ECO:0000256" key="5">
    <source>
        <dbReference type="ARBA" id="ARBA00022516"/>
    </source>
</evidence>
<dbReference type="InterPro" id="IPR007482">
    <property type="entry name" value="Tyr_Pase-like_PTPLA"/>
</dbReference>
<reference evidence="15 16" key="1">
    <citation type="submission" date="2024-07" db="EMBL/GenBank/DDBJ databases">
        <title>Chromosome-level genome assembly of the water stick insect Ranatra chinensis (Heteroptera: Nepidae).</title>
        <authorList>
            <person name="Liu X."/>
        </authorList>
    </citation>
    <scope>NUCLEOTIDE SEQUENCE [LARGE SCALE GENOMIC DNA]</scope>
    <source>
        <strain evidence="15">Cailab_2021Rc</strain>
        <tissue evidence="15">Muscle</tissue>
    </source>
</reference>
<comment type="pathway">
    <text evidence="2 14">Lipid metabolism; fatty acid biosynthesis.</text>
</comment>
<dbReference type="EMBL" id="JBFDAA010000001">
    <property type="protein sequence ID" value="KAL1140502.1"/>
    <property type="molecule type" value="Genomic_DNA"/>
</dbReference>
<keyword evidence="7 14" id="KW-0276">Fatty acid metabolism</keyword>
<gene>
    <name evidence="15" type="ORF">AAG570_000432</name>
</gene>
<keyword evidence="6 14" id="KW-0812">Transmembrane</keyword>
<keyword evidence="12 14" id="KW-0456">Lyase</keyword>
<evidence type="ECO:0000256" key="9">
    <source>
        <dbReference type="ARBA" id="ARBA00023098"/>
    </source>
</evidence>
<dbReference type="Pfam" id="PF04387">
    <property type="entry name" value="PTPLA"/>
    <property type="match status" value="1"/>
</dbReference>
<comment type="function">
    <text evidence="14">Catalyzes the third of the four reactions of the long-chain fatty acids elongation cycle. This endoplasmic reticulum-bound enzymatic process, allows the addition of two carbons to the chain of long- and very long-chain fatty acids/VLCFAs per cycle. This enzyme catalyzes the dehydration of the 3-hydroxyacyl-CoA intermediate into trans-2,3-enoyl-CoA, within each cycle of fatty acid elongation. Thereby, it participates to the production of VLCFAs of different chain lengths that are involved in multiple biological processes as precursors of membrane lipids and lipid mediators.</text>
</comment>
<keyword evidence="14" id="KW-0256">Endoplasmic reticulum</keyword>
<keyword evidence="10 14" id="KW-0472">Membrane</keyword>
<dbReference type="GO" id="GO:0006633">
    <property type="term" value="P:fatty acid biosynthetic process"/>
    <property type="evidence" value="ECO:0007669"/>
    <property type="project" value="UniProtKB-KW"/>
</dbReference>
<dbReference type="AlphaFoldDB" id="A0ABD0Z7F9"/>
<evidence type="ECO:0000256" key="10">
    <source>
        <dbReference type="ARBA" id="ARBA00023136"/>
    </source>
</evidence>